<dbReference type="RefSeq" id="WP_075399124.1">
    <property type="nucleotide sequence ID" value="NZ_MSDU01000030.1"/>
</dbReference>
<gene>
    <name evidence="2" type="ORF">BTO30_12785</name>
</gene>
<dbReference type="PANTHER" id="PTHR37507:SF2">
    <property type="entry name" value="SPORULATION PROTEIN YDCC"/>
    <property type="match status" value="1"/>
</dbReference>
<dbReference type="InterPro" id="IPR029046">
    <property type="entry name" value="LolA/LolB/LppX"/>
</dbReference>
<reference evidence="2 3" key="1">
    <citation type="submission" date="2016-12" db="EMBL/GenBank/DDBJ databases">
        <title>Domibacillus antri genome sequencing.</title>
        <authorList>
            <person name="Verma A."/>
            <person name="Krishnamurthi S."/>
        </authorList>
    </citation>
    <scope>NUCLEOTIDE SEQUENCE [LARGE SCALE GENOMIC DNA]</scope>
    <source>
        <strain evidence="2 3">XD80</strain>
    </source>
</reference>
<dbReference type="PANTHER" id="PTHR37507">
    <property type="entry name" value="SPORULATION PROTEIN YDCC"/>
    <property type="match status" value="1"/>
</dbReference>
<feature type="signal peptide" evidence="1">
    <location>
        <begin position="1"/>
        <end position="21"/>
    </location>
</feature>
<evidence type="ECO:0000313" key="3">
    <source>
        <dbReference type="Proteomes" id="UP000185568"/>
    </source>
</evidence>
<dbReference type="InterPro" id="IPR052944">
    <property type="entry name" value="Sporulation_related"/>
</dbReference>
<feature type="chain" id="PRO_5013045069" evidence="1">
    <location>
        <begin position="22"/>
        <end position="324"/>
    </location>
</feature>
<dbReference type="EMBL" id="MSDU01000030">
    <property type="protein sequence ID" value="OLN21823.1"/>
    <property type="molecule type" value="Genomic_DNA"/>
</dbReference>
<dbReference type="AlphaFoldDB" id="A0A1Q8Q395"/>
<dbReference type="OrthoDB" id="9785380at2"/>
<accession>A0A1Q8Q395</accession>
<organism evidence="2 3">
    <name type="scientific">Domibacillus antri</name>
    <dbReference type="NCBI Taxonomy" id="1714264"/>
    <lineage>
        <taxon>Bacteria</taxon>
        <taxon>Bacillati</taxon>
        <taxon>Bacillota</taxon>
        <taxon>Bacilli</taxon>
        <taxon>Bacillales</taxon>
        <taxon>Bacillaceae</taxon>
        <taxon>Domibacillus</taxon>
    </lineage>
</organism>
<dbReference type="Gene3D" id="2.50.20.10">
    <property type="entry name" value="Lipoprotein localisation LolA/LolB/LppX"/>
    <property type="match status" value="1"/>
</dbReference>
<dbReference type="Proteomes" id="UP000185568">
    <property type="component" value="Unassembled WGS sequence"/>
</dbReference>
<name>A0A1Q8Q395_9BACI</name>
<dbReference type="STRING" id="1714264.BTO30_12785"/>
<keyword evidence="3" id="KW-1185">Reference proteome</keyword>
<comment type="caution">
    <text evidence="2">The sequence shown here is derived from an EMBL/GenBank/DDBJ whole genome shotgun (WGS) entry which is preliminary data.</text>
</comment>
<proteinExistence type="predicted"/>
<dbReference type="PROSITE" id="PS51257">
    <property type="entry name" value="PROKAR_LIPOPROTEIN"/>
    <property type="match status" value="1"/>
</dbReference>
<evidence type="ECO:0000313" key="2">
    <source>
        <dbReference type="EMBL" id="OLN21823.1"/>
    </source>
</evidence>
<sequence>MKNWTGLLMAVVVLLLLSACGAPTKEDIVTEINEKAENAAGYKAKAVLEIQAGKEKQTYNVDIWNKQHTYYRVHLSSVTNKHSQTILKNKSGIYVMTPSLGKSFKYENNWPENSSQAYLYESLAADIKADGEAEFKETDKHYVFETKTRYTNSNMLPRQQITFNKSDLTPAMVKVLDKEQKEVITVIFKKMDFKPTFSKDDFERKKAVEKETSGNAAADFSVHYPVAINDSELADETKVGDRVILTYDGAKPFTLIQKRAAAPEGQSVVTASGDMTDMGFAVGESADGLLTWVYNGVEFTMASDVMTRGEMETVAASMQPGTLK</sequence>
<protein>
    <submittedName>
        <fullName evidence="2">DUF4367 domain-containing protein</fullName>
    </submittedName>
</protein>
<dbReference type="SUPFAM" id="SSF89392">
    <property type="entry name" value="Prokaryotic lipoproteins and lipoprotein localization factors"/>
    <property type="match status" value="1"/>
</dbReference>
<keyword evidence="1" id="KW-0732">Signal</keyword>
<evidence type="ECO:0000256" key="1">
    <source>
        <dbReference type="SAM" id="SignalP"/>
    </source>
</evidence>